<name>A0A0F9EZY6_9ZZZZ</name>
<proteinExistence type="predicted"/>
<sequence>MSLSKFLKIEDVRKKFQECFSKTRFAVKKEILAPPLTKNYGRMGTAFDYLLRFYLKYLNPQAITHRWVAELSLENLKEKVELKKSKLTKDQRIVLPLLKDWYTKGKEELTLAKERYTQFLETGQVTDGLIKSTIYLAKLDSIYRAGYITKDFEYVDKNDIKDLKSLISLINQEEFKPNNYCILNPTFGNASIMVGGADADLVIDEMLIDIKTTKIFQMKREYYDQLIGYY</sequence>
<dbReference type="AlphaFoldDB" id="A0A0F9EZY6"/>
<protein>
    <submittedName>
        <fullName evidence="1">Uncharacterized protein</fullName>
    </submittedName>
</protein>
<comment type="caution">
    <text evidence="1">The sequence shown here is derived from an EMBL/GenBank/DDBJ whole genome shotgun (WGS) entry which is preliminary data.</text>
</comment>
<organism evidence="1">
    <name type="scientific">marine sediment metagenome</name>
    <dbReference type="NCBI Taxonomy" id="412755"/>
    <lineage>
        <taxon>unclassified sequences</taxon>
        <taxon>metagenomes</taxon>
        <taxon>ecological metagenomes</taxon>
    </lineage>
</organism>
<reference evidence="1" key="1">
    <citation type="journal article" date="2015" name="Nature">
        <title>Complex archaea that bridge the gap between prokaryotes and eukaryotes.</title>
        <authorList>
            <person name="Spang A."/>
            <person name="Saw J.H."/>
            <person name="Jorgensen S.L."/>
            <person name="Zaremba-Niedzwiedzka K."/>
            <person name="Martijn J."/>
            <person name="Lind A.E."/>
            <person name="van Eijk R."/>
            <person name="Schleper C."/>
            <person name="Guy L."/>
            <person name="Ettema T.J."/>
        </authorList>
    </citation>
    <scope>NUCLEOTIDE SEQUENCE</scope>
</reference>
<dbReference type="EMBL" id="LAZR01023107">
    <property type="protein sequence ID" value="KKL79644.1"/>
    <property type="molecule type" value="Genomic_DNA"/>
</dbReference>
<feature type="non-terminal residue" evidence="1">
    <location>
        <position position="230"/>
    </location>
</feature>
<gene>
    <name evidence="1" type="ORF">LCGC14_2012760</name>
</gene>
<accession>A0A0F9EZY6</accession>
<evidence type="ECO:0000313" key="1">
    <source>
        <dbReference type="EMBL" id="KKL79644.1"/>
    </source>
</evidence>